<feature type="domain" description="FAE" evidence="4">
    <location>
        <begin position="58"/>
        <end position="328"/>
    </location>
</feature>
<evidence type="ECO:0000313" key="6">
    <source>
        <dbReference type="Proteomes" id="UP001168098"/>
    </source>
</evidence>
<name>A0AA38YYK1_VITRO</name>
<dbReference type="InterPro" id="IPR012392">
    <property type="entry name" value="3-ktacl-CoA_syn"/>
</dbReference>
<dbReference type="Proteomes" id="UP001168098">
    <property type="component" value="Unassembled WGS sequence"/>
</dbReference>
<dbReference type="Pfam" id="PF08392">
    <property type="entry name" value="FAE1_CUT1_RppA"/>
    <property type="match status" value="1"/>
</dbReference>
<organism evidence="5 6">
    <name type="scientific">Vitis rotundifolia</name>
    <name type="common">Muscadine grape</name>
    <dbReference type="NCBI Taxonomy" id="103349"/>
    <lineage>
        <taxon>Eukaryota</taxon>
        <taxon>Viridiplantae</taxon>
        <taxon>Streptophyta</taxon>
        <taxon>Embryophyta</taxon>
        <taxon>Tracheophyta</taxon>
        <taxon>Spermatophyta</taxon>
        <taxon>Magnoliopsida</taxon>
        <taxon>eudicotyledons</taxon>
        <taxon>Gunneridae</taxon>
        <taxon>Pentapetalae</taxon>
        <taxon>rosids</taxon>
        <taxon>Vitales</taxon>
        <taxon>Vitaceae</taxon>
        <taxon>Viteae</taxon>
        <taxon>Vitis</taxon>
    </lineage>
</organism>
<dbReference type="EMBL" id="JARBHA010000016">
    <property type="protein sequence ID" value="KAJ9679083.1"/>
    <property type="molecule type" value="Genomic_DNA"/>
</dbReference>
<dbReference type="Gene3D" id="3.40.47.10">
    <property type="match status" value="1"/>
</dbReference>
<dbReference type="AlphaFoldDB" id="A0AA38YYK1"/>
<reference evidence="5 6" key="1">
    <citation type="journal article" date="2023" name="BMC Biotechnol.">
        <title>Vitis rotundifolia cv Carlos genome sequencing.</title>
        <authorList>
            <person name="Huff M."/>
            <person name="Hulse-Kemp A."/>
            <person name="Scheffler B."/>
            <person name="Youngblood R."/>
            <person name="Simpson S."/>
            <person name="Babiker E."/>
            <person name="Staton M."/>
        </authorList>
    </citation>
    <scope>NUCLEOTIDE SEQUENCE [LARGE SCALE GENOMIC DNA]</scope>
    <source>
        <tissue evidence="5">Leaf</tissue>
    </source>
</reference>
<dbReference type="SUPFAM" id="SSF53901">
    <property type="entry name" value="Thiolase-like"/>
    <property type="match status" value="2"/>
</dbReference>
<proteinExistence type="inferred from homology"/>
<dbReference type="InterPro" id="IPR016039">
    <property type="entry name" value="Thiolase-like"/>
</dbReference>
<evidence type="ECO:0000259" key="4">
    <source>
        <dbReference type="Pfam" id="PF08392"/>
    </source>
</evidence>
<evidence type="ECO:0000313" key="5">
    <source>
        <dbReference type="EMBL" id="KAJ9679083.1"/>
    </source>
</evidence>
<comment type="similarity">
    <text evidence="3">Belongs to the thiolase-like superfamily. Chalcone/stilbene synthases family.</text>
</comment>
<dbReference type="PANTHER" id="PTHR31561">
    <property type="entry name" value="3-KETOACYL-COA SYNTHASE"/>
    <property type="match status" value="1"/>
</dbReference>
<protein>
    <recommendedName>
        <fullName evidence="3">3-ketoacyl-CoA synthase</fullName>
        <ecNumber evidence="3">2.3.1.-</ecNumber>
    </recommendedName>
</protein>
<keyword evidence="1 3" id="KW-0012">Acyltransferase</keyword>
<keyword evidence="6" id="KW-1185">Reference proteome</keyword>
<comment type="pathway">
    <text evidence="3">Lipid metabolism; fatty acid biosynthesis.</text>
</comment>
<evidence type="ECO:0000256" key="3">
    <source>
        <dbReference type="PIRNR" id="PIRNR036417"/>
    </source>
</evidence>
<evidence type="ECO:0000256" key="1">
    <source>
        <dbReference type="ARBA" id="ARBA00023315"/>
    </source>
</evidence>
<sequence>MEPVSRLSHDPLPKVITTNTLPSDTLLSKHLHSTLLELARVSALLLVISIEPLLSKPHIYIVDFSCFKPPNFCRVPTSSYLEHASMIEPFDRKSIDFMAKLLKSSGLGEQTHLSPAFCYIPPIAHLQESIKEVHMVLFPVMEDLLSNTKLSPRGIDILIVNCSSLCSSPSLSSIIINKYSMRDDIKSFNVSGMGCSAGILSIHLAQILLKVHKNSYAIVLSTEITSAGLYAGNDRSKLLVNCIFRMGGAAILLTNKEEMKKTSKAFEDRAYLATVREEDANGALGVSVSHDLVQVVAETVPSNITVLGSCILPFLEKFKCEVSMFRKRYISKSAEVYVPDFKKVIQHFVLPASGRSWIREIGKGLKLGKRDTEASLMTLRRFGNQMKKGDKVWQLGIGSGPKCISFVWECNRPIVGESMKGPWADCIDEYPVHSVDEDN</sequence>
<comment type="catalytic activity">
    <reaction evidence="2">
        <text>a very-long-chain acyl-CoA + malonyl-CoA + H(+) = a very-long-chain 3-oxoacyl-CoA + CO2 + CoA</text>
        <dbReference type="Rhea" id="RHEA:32727"/>
        <dbReference type="ChEBI" id="CHEBI:15378"/>
        <dbReference type="ChEBI" id="CHEBI:16526"/>
        <dbReference type="ChEBI" id="CHEBI:57287"/>
        <dbReference type="ChEBI" id="CHEBI:57384"/>
        <dbReference type="ChEBI" id="CHEBI:90725"/>
        <dbReference type="ChEBI" id="CHEBI:90736"/>
        <dbReference type="EC" id="2.3.1.199"/>
    </reaction>
</comment>
<dbReference type="EC" id="2.3.1.-" evidence="3"/>
<dbReference type="InterPro" id="IPR013601">
    <property type="entry name" value="FAE1_typ3_polyketide_synth"/>
</dbReference>
<evidence type="ECO:0000256" key="2">
    <source>
        <dbReference type="ARBA" id="ARBA00047375"/>
    </source>
</evidence>
<dbReference type="GO" id="GO:0006633">
    <property type="term" value="P:fatty acid biosynthetic process"/>
    <property type="evidence" value="ECO:0007669"/>
    <property type="project" value="InterPro"/>
</dbReference>
<dbReference type="GO" id="GO:0016020">
    <property type="term" value="C:membrane"/>
    <property type="evidence" value="ECO:0007669"/>
    <property type="project" value="InterPro"/>
</dbReference>
<keyword evidence="3" id="KW-0808">Transferase</keyword>
<dbReference type="GO" id="GO:0009922">
    <property type="term" value="F:fatty acid elongase activity"/>
    <property type="evidence" value="ECO:0007669"/>
    <property type="project" value="UniProtKB-EC"/>
</dbReference>
<comment type="caution">
    <text evidence="5">The sequence shown here is derived from an EMBL/GenBank/DDBJ whole genome shotgun (WGS) entry which is preliminary data.</text>
</comment>
<gene>
    <name evidence="5" type="ORF">PVL29_021114</name>
</gene>
<accession>A0AA38YYK1</accession>
<dbReference type="PIRSF" id="PIRSF036417">
    <property type="entry name" value="3-ktacl-CoA_syn"/>
    <property type="match status" value="1"/>
</dbReference>